<accession>A0A7J5AG49</accession>
<dbReference type="GO" id="GO:0009055">
    <property type="term" value="F:electron transfer activity"/>
    <property type="evidence" value="ECO:0007669"/>
    <property type="project" value="TreeGrafter"/>
</dbReference>
<dbReference type="GO" id="GO:0010181">
    <property type="term" value="F:FMN binding"/>
    <property type="evidence" value="ECO:0007669"/>
    <property type="project" value="TreeGrafter"/>
</dbReference>
<keyword evidence="4" id="KW-1185">Reference proteome</keyword>
<comment type="caution">
    <text evidence="3">The sequence shown here is derived from an EMBL/GenBank/DDBJ whole genome shotgun (WGS) entry which is preliminary data.</text>
</comment>
<evidence type="ECO:0000259" key="2">
    <source>
        <dbReference type="Pfam" id="PF02525"/>
    </source>
</evidence>
<gene>
    <name evidence="3" type="ORF">F7018_11175</name>
</gene>
<dbReference type="InterPro" id="IPR003680">
    <property type="entry name" value="Flavodoxin_fold"/>
</dbReference>
<name>A0A7J5AG49_9FLAO</name>
<dbReference type="InterPro" id="IPR029039">
    <property type="entry name" value="Flavoprotein-like_sf"/>
</dbReference>
<proteinExistence type="predicted"/>
<protein>
    <submittedName>
        <fullName evidence="3">NAD(P)H-dependent oxidoreductase</fullName>
    </submittedName>
</protein>
<reference evidence="3 4" key="1">
    <citation type="submission" date="2019-09" db="EMBL/GenBank/DDBJ databases">
        <authorList>
            <person name="Cao W.R."/>
        </authorList>
    </citation>
    <scope>NUCLEOTIDE SEQUENCE [LARGE SCALE GENOMIC DNA]</scope>
    <source>
        <strain evidence="4">a4</strain>
    </source>
</reference>
<evidence type="ECO:0000313" key="4">
    <source>
        <dbReference type="Proteomes" id="UP000467305"/>
    </source>
</evidence>
<dbReference type="EMBL" id="WAAU01000015">
    <property type="protein sequence ID" value="KAB1156463.1"/>
    <property type="molecule type" value="Genomic_DNA"/>
</dbReference>
<dbReference type="Proteomes" id="UP000467305">
    <property type="component" value="Unassembled WGS sequence"/>
</dbReference>
<evidence type="ECO:0000313" key="3">
    <source>
        <dbReference type="EMBL" id="KAB1156463.1"/>
    </source>
</evidence>
<dbReference type="SUPFAM" id="SSF52218">
    <property type="entry name" value="Flavoproteins"/>
    <property type="match status" value="1"/>
</dbReference>
<dbReference type="GO" id="GO:0003955">
    <property type="term" value="F:NAD(P)H dehydrogenase (quinone) activity"/>
    <property type="evidence" value="ECO:0007669"/>
    <property type="project" value="TreeGrafter"/>
</dbReference>
<organism evidence="3 4">
    <name type="scientific">Tenacibaculum aiptasiae</name>
    <dbReference type="NCBI Taxonomy" id="426481"/>
    <lineage>
        <taxon>Bacteria</taxon>
        <taxon>Pseudomonadati</taxon>
        <taxon>Bacteroidota</taxon>
        <taxon>Flavobacteriia</taxon>
        <taxon>Flavobacteriales</taxon>
        <taxon>Flavobacteriaceae</taxon>
        <taxon>Tenacibaculum</taxon>
    </lineage>
</organism>
<dbReference type="PANTHER" id="PTHR47307:SF1">
    <property type="entry name" value="GLUTATHIONE-REGULATED POTASSIUM-EFFLUX SYSTEM ANCILLARY PROTEIN KEFG"/>
    <property type="match status" value="1"/>
</dbReference>
<dbReference type="PANTHER" id="PTHR47307">
    <property type="entry name" value="GLUTATHIONE-REGULATED POTASSIUM-EFFLUX SYSTEM ANCILLARY PROTEIN KEFG"/>
    <property type="match status" value="1"/>
</dbReference>
<keyword evidence="1" id="KW-0560">Oxidoreductase</keyword>
<evidence type="ECO:0000256" key="1">
    <source>
        <dbReference type="ARBA" id="ARBA00023002"/>
    </source>
</evidence>
<dbReference type="Gene3D" id="3.40.50.360">
    <property type="match status" value="1"/>
</dbReference>
<feature type="domain" description="Flavodoxin-like fold" evidence="2">
    <location>
        <begin position="1"/>
        <end position="166"/>
    </location>
</feature>
<dbReference type="OrthoDB" id="652200at2"/>
<dbReference type="AlphaFoldDB" id="A0A7J5AG49"/>
<dbReference type="InterPro" id="IPR046980">
    <property type="entry name" value="KefG/KefF"/>
</dbReference>
<dbReference type="Pfam" id="PF02525">
    <property type="entry name" value="Flavodoxin_2"/>
    <property type="match status" value="1"/>
</dbReference>
<sequence>MKILMIVAHPNLENSVANKRISEKLPKYIKNLEVRNILELNPDYKINVEAEQQALIEADTVIFQYPFYWYNMPAILKLWFDEVFSYNFAYGAEGNKLKGKNFLQSITIGGPAESYTPLGYNHFKIEEFSKPLEQTAYLAQMNYLPPIYEHGLVYIPGVYNTKEIVEERADKQIEKLVNVLTELQIETPEKTIQKFVKQWFGNFDALAEENYFTQYISESTKFSFPEGEFVGSIGFNQWYTNIKKSIKPNNEHIIESLHIKENKNHFDVDLAVKLKAETYTNEKIQLNVKENWKVKIEEEKIKIQEYKVQEV</sequence>
<dbReference type="RefSeq" id="WP_150900154.1">
    <property type="nucleotide sequence ID" value="NZ_WAAU01000015.1"/>
</dbReference>